<sequence>MKKLNLILLGLLPIMSFAKAPDCHNWPMNMTEMWMRSAGIVDFKNLNIPKTKITLLASEKKEKDLYTQIYHFVFYDQKGKSYEVITKNEASYEECSMSQVNSYLISKRDINY</sequence>
<name>A0A2N9XTE3_9NEIS</name>
<keyword evidence="1" id="KW-0732">Signal</keyword>
<reference evidence="2 3" key="1">
    <citation type="journal article" date="2017" name="MBio">
        <title>Type VI secretion-mediated competition in the bee gut microbiome.</title>
        <authorList>
            <person name="Steele M.I."/>
            <person name="Kwong W.K."/>
            <person name="Powell J.E."/>
            <person name="Whiteley M."/>
            <person name="Moran N.A."/>
        </authorList>
    </citation>
    <scope>NUCLEOTIDE SEQUENCE [LARGE SCALE GENOMIC DNA]</scope>
    <source>
        <strain evidence="2 3">Nev3CBA3</strain>
    </source>
</reference>
<comment type="caution">
    <text evidence="2">The sequence shown here is derived from an EMBL/GenBank/DDBJ whole genome shotgun (WGS) entry which is preliminary data.</text>
</comment>
<proteinExistence type="predicted"/>
<feature type="signal peptide" evidence="1">
    <location>
        <begin position="1"/>
        <end position="20"/>
    </location>
</feature>
<organism evidence="2 3">
    <name type="scientific">Snodgrassella alvi</name>
    <dbReference type="NCBI Taxonomy" id="1196083"/>
    <lineage>
        <taxon>Bacteria</taxon>
        <taxon>Pseudomonadati</taxon>
        <taxon>Pseudomonadota</taxon>
        <taxon>Betaproteobacteria</taxon>
        <taxon>Neisseriales</taxon>
        <taxon>Neisseriaceae</taxon>
        <taxon>Snodgrassella</taxon>
    </lineage>
</organism>
<evidence type="ECO:0000256" key="1">
    <source>
        <dbReference type="SAM" id="SignalP"/>
    </source>
</evidence>
<dbReference type="EMBL" id="MEIS01000128">
    <property type="protein sequence ID" value="PIT52506.1"/>
    <property type="molecule type" value="Genomic_DNA"/>
</dbReference>
<dbReference type="Proteomes" id="UP000229434">
    <property type="component" value="Unassembled WGS sequence"/>
</dbReference>
<dbReference type="AlphaFoldDB" id="A0A2N9XTE3"/>
<feature type="chain" id="PRO_5014660491" evidence="1">
    <location>
        <begin position="21"/>
        <end position="112"/>
    </location>
</feature>
<dbReference type="RefSeq" id="WP_100115353.1">
    <property type="nucleotide sequence ID" value="NZ_MEIS01000128.1"/>
</dbReference>
<accession>A0A2N9XTE3</accession>
<protein>
    <submittedName>
        <fullName evidence="2">Uncharacterized protein</fullName>
    </submittedName>
</protein>
<gene>
    <name evidence="2" type="ORF">BHC49_13725</name>
</gene>
<evidence type="ECO:0000313" key="3">
    <source>
        <dbReference type="Proteomes" id="UP000229434"/>
    </source>
</evidence>
<evidence type="ECO:0000313" key="2">
    <source>
        <dbReference type="EMBL" id="PIT52506.1"/>
    </source>
</evidence>